<comment type="caution">
    <text evidence="2">The sequence shown here is derived from an EMBL/GenBank/DDBJ whole genome shotgun (WGS) entry which is preliminary data.</text>
</comment>
<keyword evidence="1" id="KW-1133">Transmembrane helix</keyword>
<dbReference type="AlphaFoldDB" id="A0A645IE75"/>
<gene>
    <name evidence="2" type="ORF">SDC9_194185</name>
</gene>
<feature type="transmembrane region" description="Helical" evidence="1">
    <location>
        <begin position="12"/>
        <end position="31"/>
    </location>
</feature>
<keyword evidence="1" id="KW-0812">Transmembrane</keyword>
<proteinExistence type="predicted"/>
<evidence type="ECO:0000256" key="1">
    <source>
        <dbReference type="SAM" id="Phobius"/>
    </source>
</evidence>
<protein>
    <submittedName>
        <fullName evidence="2">Uncharacterized protein</fullName>
    </submittedName>
</protein>
<evidence type="ECO:0000313" key="2">
    <source>
        <dbReference type="EMBL" id="MPN46594.1"/>
    </source>
</evidence>
<organism evidence="2">
    <name type="scientific">bioreactor metagenome</name>
    <dbReference type="NCBI Taxonomy" id="1076179"/>
    <lineage>
        <taxon>unclassified sequences</taxon>
        <taxon>metagenomes</taxon>
        <taxon>ecological metagenomes</taxon>
    </lineage>
</organism>
<accession>A0A645IE75</accession>
<keyword evidence="1" id="KW-0472">Membrane</keyword>
<sequence length="81" mass="9293">MTRIDRTAIDMMIIVYFLNIFCIYALLLSILDSFLNYTTLFIRHIGFSNIFPISGQAKSGQPELSAFLGLLFYCNTPKVYI</sequence>
<reference evidence="2" key="1">
    <citation type="submission" date="2019-08" db="EMBL/GenBank/DDBJ databases">
        <authorList>
            <person name="Kucharzyk K."/>
            <person name="Murdoch R.W."/>
            <person name="Higgins S."/>
            <person name="Loffler F."/>
        </authorList>
    </citation>
    <scope>NUCLEOTIDE SEQUENCE</scope>
</reference>
<dbReference type="EMBL" id="VSSQ01107383">
    <property type="protein sequence ID" value="MPN46594.1"/>
    <property type="molecule type" value="Genomic_DNA"/>
</dbReference>
<name>A0A645IE75_9ZZZZ</name>